<dbReference type="Proteomes" id="UP000054538">
    <property type="component" value="Unassembled WGS sequence"/>
</dbReference>
<feature type="non-terminal residue" evidence="1">
    <location>
        <position position="1"/>
    </location>
</feature>
<reference evidence="1 2" key="1">
    <citation type="submission" date="2014-04" db="EMBL/GenBank/DDBJ databases">
        <authorList>
            <consortium name="DOE Joint Genome Institute"/>
            <person name="Kuo A."/>
            <person name="Kohler A."/>
            <person name="Jargeat P."/>
            <person name="Nagy L.G."/>
            <person name="Floudas D."/>
            <person name="Copeland A."/>
            <person name="Barry K.W."/>
            <person name="Cichocki N."/>
            <person name="Veneault-Fourrey C."/>
            <person name="LaButti K."/>
            <person name="Lindquist E.A."/>
            <person name="Lipzen A."/>
            <person name="Lundell T."/>
            <person name="Morin E."/>
            <person name="Murat C."/>
            <person name="Sun H."/>
            <person name="Tunlid A."/>
            <person name="Henrissat B."/>
            <person name="Grigoriev I.V."/>
            <person name="Hibbett D.S."/>
            <person name="Martin F."/>
            <person name="Nordberg H.P."/>
            <person name="Cantor M.N."/>
            <person name="Hua S.X."/>
        </authorList>
    </citation>
    <scope>NUCLEOTIDE SEQUENCE [LARGE SCALE GENOMIC DNA]</scope>
    <source>
        <strain evidence="1 2">Ve08.2h10</strain>
    </source>
</reference>
<proteinExistence type="predicted"/>
<dbReference type="HOGENOM" id="CLU_186480_1_0_1"/>
<dbReference type="EMBL" id="KN825603">
    <property type="protein sequence ID" value="KIK82955.1"/>
    <property type="molecule type" value="Genomic_DNA"/>
</dbReference>
<dbReference type="OrthoDB" id="2615638at2759"/>
<organism evidence="1 2">
    <name type="scientific">Paxillus rubicundulus Ve08.2h10</name>
    <dbReference type="NCBI Taxonomy" id="930991"/>
    <lineage>
        <taxon>Eukaryota</taxon>
        <taxon>Fungi</taxon>
        <taxon>Dikarya</taxon>
        <taxon>Basidiomycota</taxon>
        <taxon>Agaricomycotina</taxon>
        <taxon>Agaricomycetes</taxon>
        <taxon>Agaricomycetidae</taxon>
        <taxon>Boletales</taxon>
        <taxon>Paxilineae</taxon>
        <taxon>Paxillaceae</taxon>
        <taxon>Paxillus</taxon>
    </lineage>
</organism>
<evidence type="ECO:0000313" key="2">
    <source>
        <dbReference type="Proteomes" id="UP000054538"/>
    </source>
</evidence>
<sequence>AVLHATKHKAAFDHKVLCSSAGEVIFEEGELTQVYNNTLDLTLANTHKLLPRWSAPRQIV</sequence>
<dbReference type="InParanoid" id="A0A0D0DSH3"/>
<dbReference type="AlphaFoldDB" id="A0A0D0DSH3"/>
<evidence type="ECO:0000313" key="1">
    <source>
        <dbReference type="EMBL" id="KIK82955.1"/>
    </source>
</evidence>
<name>A0A0D0DSH3_9AGAM</name>
<keyword evidence="2" id="KW-1185">Reference proteome</keyword>
<protein>
    <submittedName>
        <fullName evidence="1">Unplaced genomic scaffold scaffold_781, whole genome shotgun sequence</fullName>
    </submittedName>
</protein>
<accession>A0A0D0DSH3</accession>
<gene>
    <name evidence="1" type="ORF">PAXRUDRAFT_153359</name>
</gene>
<reference evidence="2" key="2">
    <citation type="submission" date="2015-01" db="EMBL/GenBank/DDBJ databases">
        <title>Evolutionary Origins and Diversification of the Mycorrhizal Mutualists.</title>
        <authorList>
            <consortium name="DOE Joint Genome Institute"/>
            <consortium name="Mycorrhizal Genomics Consortium"/>
            <person name="Kohler A."/>
            <person name="Kuo A."/>
            <person name="Nagy L.G."/>
            <person name="Floudas D."/>
            <person name="Copeland A."/>
            <person name="Barry K.W."/>
            <person name="Cichocki N."/>
            <person name="Veneault-Fourrey C."/>
            <person name="LaButti K."/>
            <person name="Lindquist E.A."/>
            <person name="Lipzen A."/>
            <person name="Lundell T."/>
            <person name="Morin E."/>
            <person name="Murat C."/>
            <person name="Riley R."/>
            <person name="Ohm R."/>
            <person name="Sun H."/>
            <person name="Tunlid A."/>
            <person name="Henrissat B."/>
            <person name="Grigoriev I.V."/>
            <person name="Hibbett D.S."/>
            <person name="Martin F."/>
        </authorList>
    </citation>
    <scope>NUCLEOTIDE SEQUENCE [LARGE SCALE GENOMIC DNA]</scope>
    <source>
        <strain evidence="2">Ve08.2h10</strain>
    </source>
</reference>